<evidence type="ECO:0000256" key="2">
    <source>
        <dbReference type="ARBA" id="ARBA00005745"/>
    </source>
</evidence>
<evidence type="ECO:0000313" key="10">
    <source>
        <dbReference type="Proteomes" id="UP001056539"/>
    </source>
</evidence>
<protein>
    <submittedName>
        <fullName evidence="9">Type II secretion system F family protein</fullName>
    </submittedName>
</protein>
<dbReference type="KEGG" id="taqu:KDW03_03250"/>
<name>A0AAX3BF46_9SPIR</name>
<dbReference type="AlphaFoldDB" id="A0AAX3BF46"/>
<evidence type="ECO:0000256" key="5">
    <source>
        <dbReference type="ARBA" id="ARBA00022989"/>
    </source>
</evidence>
<evidence type="ECO:0000256" key="7">
    <source>
        <dbReference type="SAM" id="Phobius"/>
    </source>
</evidence>
<dbReference type="Gene3D" id="1.20.81.30">
    <property type="entry name" value="Type II secretion system (T2SS), domain F"/>
    <property type="match status" value="2"/>
</dbReference>
<keyword evidence="4 7" id="KW-0812">Transmembrane</keyword>
<evidence type="ECO:0000256" key="4">
    <source>
        <dbReference type="ARBA" id="ARBA00022692"/>
    </source>
</evidence>
<keyword evidence="5 7" id="KW-1133">Transmembrane helix</keyword>
<comment type="similarity">
    <text evidence="2">Belongs to the GSP F family.</text>
</comment>
<dbReference type="PANTHER" id="PTHR30012">
    <property type="entry name" value="GENERAL SECRETION PATHWAY PROTEIN"/>
    <property type="match status" value="1"/>
</dbReference>
<keyword evidence="10" id="KW-1185">Reference proteome</keyword>
<dbReference type="PRINTS" id="PR00812">
    <property type="entry name" value="BCTERIALGSPF"/>
</dbReference>
<dbReference type="GO" id="GO:0015628">
    <property type="term" value="P:protein secretion by the type II secretion system"/>
    <property type="evidence" value="ECO:0007669"/>
    <property type="project" value="TreeGrafter"/>
</dbReference>
<feature type="transmembrane region" description="Helical" evidence="7">
    <location>
        <begin position="213"/>
        <end position="231"/>
    </location>
</feature>
<dbReference type="InterPro" id="IPR003004">
    <property type="entry name" value="GspF/PilC"/>
</dbReference>
<organism evidence="9 10">
    <name type="scientific">Thermospira aquatica</name>
    <dbReference type="NCBI Taxonomy" id="2828656"/>
    <lineage>
        <taxon>Bacteria</taxon>
        <taxon>Pseudomonadati</taxon>
        <taxon>Spirochaetota</taxon>
        <taxon>Spirochaetia</taxon>
        <taxon>Brevinematales</taxon>
        <taxon>Thermospiraceae</taxon>
        <taxon>Thermospira</taxon>
    </lineage>
</organism>
<dbReference type="EMBL" id="CP073355">
    <property type="protein sequence ID" value="URA10836.1"/>
    <property type="molecule type" value="Genomic_DNA"/>
</dbReference>
<dbReference type="InterPro" id="IPR018076">
    <property type="entry name" value="T2SS_GspF_dom"/>
</dbReference>
<feature type="transmembrane region" description="Helical" evidence="7">
    <location>
        <begin position="366"/>
        <end position="387"/>
    </location>
</feature>
<gene>
    <name evidence="9" type="ORF">KDW03_03250</name>
</gene>
<accession>A0AAX3BF46</accession>
<comment type="subcellular location">
    <subcellularLocation>
        <location evidence="1">Cell membrane</location>
        <topology evidence="1">Multi-pass membrane protein</topology>
    </subcellularLocation>
</comment>
<reference evidence="9" key="1">
    <citation type="submission" date="2021-04" db="EMBL/GenBank/DDBJ databases">
        <authorList>
            <person name="Postec A."/>
        </authorList>
    </citation>
    <scope>NUCLEOTIDE SEQUENCE</scope>
    <source>
        <strain evidence="9">F1F22</strain>
    </source>
</reference>
<feature type="domain" description="Type II secretion system protein GspF" evidence="8">
    <location>
        <begin position="59"/>
        <end position="183"/>
    </location>
</feature>
<keyword evidence="6 7" id="KW-0472">Membrane</keyword>
<evidence type="ECO:0000313" key="9">
    <source>
        <dbReference type="EMBL" id="URA10836.1"/>
    </source>
</evidence>
<sequence>MLFQYEGYTTDGSSQRGIIEAKDKQDAALKLYQREIVIVSLTEAKNRKPTISLKDQILFTRLLTNALSAHLPLTRALEIIAQEFPQRHPLKLITLDLIRQIQGGESLSQAMEMHPEAFSPFAVSMVKAGEESGELASTVNSLLHYLQKRLTISQKISSALLYPGFIFVFALAVLFFFAFVLIPQFEQNYAQFGAELPLFTRVLMSGTRILREWAWLAVLVVGLGIGGYLLMREKRWFRHWKDSTLLSLPLVGDLLNKDILTRFSRTLSVLLSSDVVLSEALELCRGVVENMIYEDMITRAIQDINQGRKLTDSFRQNRFLPPTFIQMIGMGEETSRIDQLSGYLADFYERDVDSAVEKITTLLTPILIIFIGIIVGFIIVALFLPIFQLSKIL</sequence>
<evidence type="ECO:0000256" key="3">
    <source>
        <dbReference type="ARBA" id="ARBA00022475"/>
    </source>
</evidence>
<evidence type="ECO:0000256" key="6">
    <source>
        <dbReference type="ARBA" id="ARBA00023136"/>
    </source>
</evidence>
<feature type="transmembrane region" description="Helical" evidence="7">
    <location>
        <begin position="159"/>
        <end position="182"/>
    </location>
</feature>
<dbReference type="Proteomes" id="UP001056539">
    <property type="component" value="Chromosome"/>
</dbReference>
<dbReference type="InterPro" id="IPR042094">
    <property type="entry name" value="T2SS_GspF_sf"/>
</dbReference>
<reference evidence="9" key="2">
    <citation type="submission" date="2022-06" db="EMBL/GenBank/DDBJ databases">
        <title>Thermospira aquatica gen. nov., sp. nov.</title>
        <authorList>
            <person name="Ben Ali Gam Z."/>
            <person name="Labat M."/>
        </authorList>
    </citation>
    <scope>NUCLEOTIDE SEQUENCE</scope>
    <source>
        <strain evidence="9">F1F22</strain>
    </source>
</reference>
<dbReference type="RefSeq" id="WP_271435963.1">
    <property type="nucleotide sequence ID" value="NZ_CP073355.1"/>
</dbReference>
<evidence type="ECO:0000259" key="8">
    <source>
        <dbReference type="Pfam" id="PF00482"/>
    </source>
</evidence>
<feature type="domain" description="Type II secretion system protein GspF" evidence="8">
    <location>
        <begin position="263"/>
        <end position="385"/>
    </location>
</feature>
<proteinExistence type="inferred from homology"/>
<dbReference type="GO" id="GO:0005886">
    <property type="term" value="C:plasma membrane"/>
    <property type="evidence" value="ECO:0007669"/>
    <property type="project" value="UniProtKB-SubCell"/>
</dbReference>
<evidence type="ECO:0000256" key="1">
    <source>
        <dbReference type="ARBA" id="ARBA00004651"/>
    </source>
</evidence>
<dbReference type="Pfam" id="PF00482">
    <property type="entry name" value="T2SSF"/>
    <property type="match status" value="2"/>
</dbReference>
<dbReference type="PANTHER" id="PTHR30012:SF0">
    <property type="entry name" value="TYPE II SECRETION SYSTEM PROTEIN F-RELATED"/>
    <property type="match status" value="1"/>
</dbReference>
<keyword evidence="3" id="KW-1003">Cell membrane</keyword>